<organism evidence="1 2">
    <name type="scientific">Taxus chinensis</name>
    <name type="common">Chinese yew</name>
    <name type="synonym">Taxus wallichiana var. chinensis</name>
    <dbReference type="NCBI Taxonomy" id="29808"/>
    <lineage>
        <taxon>Eukaryota</taxon>
        <taxon>Viridiplantae</taxon>
        <taxon>Streptophyta</taxon>
        <taxon>Embryophyta</taxon>
        <taxon>Tracheophyta</taxon>
        <taxon>Spermatophyta</taxon>
        <taxon>Pinopsida</taxon>
        <taxon>Pinidae</taxon>
        <taxon>Conifers II</taxon>
        <taxon>Cupressales</taxon>
        <taxon>Taxaceae</taxon>
        <taxon>Taxus</taxon>
    </lineage>
</organism>
<dbReference type="AlphaFoldDB" id="A0AA38FR97"/>
<comment type="caution">
    <text evidence="1">The sequence shown here is derived from an EMBL/GenBank/DDBJ whole genome shotgun (WGS) entry which is preliminary data.</text>
</comment>
<keyword evidence="2" id="KW-1185">Reference proteome</keyword>
<evidence type="ECO:0000313" key="2">
    <source>
        <dbReference type="Proteomes" id="UP000824469"/>
    </source>
</evidence>
<dbReference type="EMBL" id="JAHRHJ020000007">
    <property type="protein sequence ID" value="KAH9308697.1"/>
    <property type="molecule type" value="Genomic_DNA"/>
</dbReference>
<dbReference type="Gene3D" id="2.40.70.10">
    <property type="entry name" value="Acid Proteases"/>
    <property type="match status" value="1"/>
</dbReference>
<feature type="non-terminal residue" evidence="1">
    <location>
        <position position="1"/>
    </location>
</feature>
<reference evidence="1 2" key="1">
    <citation type="journal article" date="2021" name="Nat. Plants">
        <title>The Taxus genome provides insights into paclitaxel biosynthesis.</title>
        <authorList>
            <person name="Xiong X."/>
            <person name="Gou J."/>
            <person name="Liao Q."/>
            <person name="Li Y."/>
            <person name="Zhou Q."/>
            <person name="Bi G."/>
            <person name="Li C."/>
            <person name="Du R."/>
            <person name="Wang X."/>
            <person name="Sun T."/>
            <person name="Guo L."/>
            <person name="Liang H."/>
            <person name="Lu P."/>
            <person name="Wu Y."/>
            <person name="Zhang Z."/>
            <person name="Ro D.K."/>
            <person name="Shang Y."/>
            <person name="Huang S."/>
            <person name="Yan J."/>
        </authorList>
    </citation>
    <scope>NUCLEOTIDE SEQUENCE [LARGE SCALE GENOMIC DNA]</scope>
    <source>
        <strain evidence="1">Ta-2019</strain>
    </source>
</reference>
<feature type="non-terminal residue" evidence="1">
    <location>
        <position position="76"/>
    </location>
</feature>
<protein>
    <submittedName>
        <fullName evidence="1">Uncharacterized protein</fullName>
    </submittedName>
</protein>
<evidence type="ECO:0000313" key="1">
    <source>
        <dbReference type="EMBL" id="KAH9308697.1"/>
    </source>
</evidence>
<name>A0AA38FR97_TAXCH</name>
<accession>A0AA38FR97</accession>
<dbReference type="Proteomes" id="UP000824469">
    <property type="component" value="Unassembled WGS sequence"/>
</dbReference>
<gene>
    <name evidence="1" type="ORF">KI387_036608</name>
</gene>
<dbReference type="InterPro" id="IPR021109">
    <property type="entry name" value="Peptidase_aspartic_dom_sf"/>
</dbReference>
<sequence length="76" mass="8663">IKPFYLSLLINGFKFSNCIIDAGASDNMMPEKVAHALGLTLTKSYRRCYFMKTKQVPLIGQIKDAQFAFVTFPEKR</sequence>
<proteinExistence type="predicted"/>